<dbReference type="InterPro" id="IPR052386">
    <property type="entry name" value="GPSM"/>
</dbReference>
<dbReference type="PANTHER" id="PTHR45954">
    <property type="entry name" value="LD33695P"/>
    <property type="match status" value="1"/>
</dbReference>
<sequence>MIASQFGDHNAKYRAYINLGNAHVLLSEVDKGIECYISAMNLVVEKGDKVREAQCCFYIACSSSLLRQFSSAMRLHCFAHEYQSHIGSTAQDVKATISAKTYHLRHLSLARRMNDCAGQARAYNSLATVYANLREYAKAAYFLACNRALAAEVRYHFYVVRVCSLGSYIRLCQQPCAIFACCFVYEMEA</sequence>
<dbReference type="SUPFAM" id="SSF48452">
    <property type="entry name" value="TPR-like"/>
    <property type="match status" value="1"/>
</dbReference>
<dbReference type="OrthoDB" id="5875933at2759"/>
<name>A0A3P6RUM2_CYLGO</name>
<keyword evidence="3" id="KW-0677">Repeat</keyword>
<organism evidence="4 5">
    <name type="scientific">Cylicostephanus goldi</name>
    <name type="common">Nematode worm</name>
    <dbReference type="NCBI Taxonomy" id="71465"/>
    <lineage>
        <taxon>Eukaryota</taxon>
        <taxon>Metazoa</taxon>
        <taxon>Ecdysozoa</taxon>
        <taxon>Nematoda</taxon>
        <taxon>Chromadorea</taxon>
        <taxon>Rhabditida</taxon>
        <taxon>Rhabditina</taxon>
        <taxon>Rhabditomorpha</taxon>
        <taxon>Strongyloidea</taxon>
        <taxon>Strongylidae</taxon>
        <taxon>Cylicostephanus</taxon>
    </lineage>
</organism>
<dbReference type="PANTHER" id="PTHR45954:SF1">
    <property type="entry name" value="LD33695P"/>
    <property type="match status" value="1"/>
</dbReference>
<gene>
    <name evidence="4" type="ORF">CGOC_LOCUS6291</name>
</gene>
<dbReference type="EMBL" id="UYRV01020243">
    <property type="protein sequence ID" value="VDK67222.1"/>
    <property type="molecule type" value="Genomic_DNA"/>
</dbReference>
<keyword evidence="2" id="KW-0963">Cytoplasm</keyword>
<dbReference type="GO" id="GO:0005092">
    <property type="term" value="F:GDP-dissociation inhibitor activity"/>
    <property type="evidence" value="ECO:0007669"/>
    <property type="project" value="TreeGrafter"/>
</dbReference>
<dbReference type="InterPro" id="IPR011990">
    <property type="entry name" value="TPR-like_helical_dom_sf"/>
</dbReference>
<dbReference type="Gene3D" id="1.25.40.10">
    <property type="entry name" value="Tetratricopeptide repeat domain"/>
    <property type="match status" value="2"/>
</dbReference>
<dbReference type="GO" id="GO:0000132">
    <property type="term" value="P:establishment of mitotic spindle orientation"/>
    <property type="evidence" value="ECO:0007669"/>
    <property type="project" value="TreeGrafter"/>
</dbReference>
<proteinExistence type="predicted"/>
<accession>A0A3P6RUM2</accession>
<reference evidence="4 5" key="1">
    <citation type="submission" date="2018-11" db="EMBL/GenBank/DDBJ databases">
        <authorList>
            <consortium name="Pathogen Informatics"/>
        </authorList>
    </citation>
    <scope>NUCLEOTIDE SEQUENCE [LARGE SCALE GENOMIC DNA]</scope>
</reference>
<evidence type="ECO:0000256" key="2">
    <source>
        <dbReference type="ARBA" id="ARBA00022490"/>
    </source>
</evidence>
<evidence type="ECO:0000256" key="1">
    <source>
        <dbReference type="ARBA" id="ARBA00004496"/>
    </source>
</evidence>
<dbReference type="Proteomes" id="UP000271889">
    <property type="component" value="Unassembled WGS sequence"/>
</dbReference>
<keyword evidence="5" id="KW-1185">Reference proteome</keyword>
<dbReference type="AlphaFoldDB" id="A0A3P6RUM2"/>
<evidence type="ECO:0008006" key="6">
    <source>
        <dbReference type="Google" id="ProtNLM"/>
    </source>
</evidence>
<dbReference type="GO" id="GO:0005938">
    <property type="term" value="C:cell cortex"/>
    <property type="evidence" value="ECO:0007669"/>
    <property type="project" value="TreeGrafter"/>
</dbReference>
<evidence type="ECO:0000313" key="5">
    <source>
        <dbReference type="Proteomes" id="UP000271889"/>
    </source>
</evidence>
<protein>
    <recommendedName>
        <fullName evidence="6">Rapsyn myristoylation/linker region N-terminal domain-containing protein</fullName>
    </recommendedName>
</protein>
<comment type="subcellular location">
    <subcellularLocation>
        <location evidence="1">Cytoplasm</location>
    </subcellularLocation>
</comment>
<evidence type="ECO:0000256" key="3">
    <source>
        <dbReference type="ARBA" id="ARBA00022737"/>
    </source>
</evidence>
<dbReference type="GO" id="GO:0001965">
    <property type="term" value="F:G-protein alpha-subunit binding"/>
    <property type="evidence" value="ECO:0007669"/>
    <property type="project" value="TreeGrafter"/>
</dbReference>
<evidence type="ECO:0000313" key="4">
    <source>
        <dbReference type="EMBL" id="VDK67222.1"/>
    </source>
</evidence>